<name>A0A0R1J2U1_9LACO</name>
<dbReference type="OrthoDB" id="9808735at2"/>
<comment type="caution">
    <text evidence="3">The sequence shown here is derived from an EMBL/GenBank/DDBJ whole genome shotgun (WGS) entry which is preliminary data.</text>
</comment>
<dbReference type="InterPro" id="IPR001763">
    <property type="entry name" value="Rhodanese-like_dom"/>
</dbReference>
<accession>A0A0R1J2U1</accession>
<dbReference type="CDD" id="cd00158">
    <property type="entry name" value="RHOD"/>
    <property type="match status" value="1"/>
</dbReference>
<dbReference type="PROSITE" id="PS50206">
    <property type="entry name" value="RHODANESE_3"/>
    <property type="match status" value="1"/>
</dbReference>
<dbReference type="Proteomes" id="UP000050929">
    <property type="component" value="Unassembled WGS sequence"/>
</dbReference>
<dbReference type="EMBL" id="AZDG01000001">
    <property type="protein sequence ID" value="KRK65621.1"/>
    <property type="molecule type" value="Genomic_DNA"/>
</dbReference>
<dbReference type="InterPro" id="IPR050229">
    <property type="entry name" value="GlpE_sulfurtransferase"/>
</dbReference>
<dbReference type="PANTHER" id="PTHR43031">
    <property type="entry name" value="FAD-DEPENDENT OXIDOREDUCTASE"/>
    <property type="match status" value="1"/>
</dbReference>
<evidence type="ECO:0000256" key="1">
    <source>
        <dbReference type="SAM" id="Phobius"/>
    </source>
</evidence>
<feature type="transmembrane region" description="Helical" evidence="1">
    <location>
        <begin position="6"/>
        <end position="26"/>
    </location>
</feature>
<dbReference type="SUPFAM" id="SSF52821">
    <property type="entry name" value="Rhodanese/Cell cycle control phosphatase"/>
    <property type="match status" value="1"/>
</dbReference>
<dbReference type="RefSeq" id="WP_057763596.1">
    <property type="nucleotide sequence ID" value="NZ_AZDG01000001.1"/>
</dbReference>
<dbReference type="Pfam" id="PF00581">
    <property type="entry name" value="Rhodanese"/>
    <property type="match status" value="1"/>
</dbReference>
<keyword evidence="1" id="KW-1133">Transmembrane helix</keyword>
<dbReference type="STRING" id="1423811.FC72_GL000062"/>
<keyword evidence="1" id="KW-0812">Transmembrane</keyword>
<keyword evidence="4" id="KW-1185">Reference proteome</keyword>
<organism evidence="3 4">
    <name type="scientific">Companilactobacillus tucceti DSM 20183</name>
    <dbReference type="NCBI Taxonomy" id="1423811"/>
    <lineage>
        <taxon>Bacteria</taxon>
        <taxon>Bacillati</taxon>
        <taxon>Bacillota</taxon>
        <taxon>Bacilli</taxon>
        <taxon>Lactobacillales</taxon>
        <taxon>Lactobacillaceae</taxon>
        <taxon>Companilactobacillus</taxon>
    </lineage>
</organism>
<gene>
    <name evidence="3" type="ORF">FC72_GL000062</name>
</gene>
<proteinExistence type="predicted"/>
<keyword evidence="3" id="KW-0808">Transferase</keyword>
<sequence length="134" mass="15866">MDVLNVVLYVIVIAFFVYMVGSWAYYKIQAKKLKGAIDQDEFEANMRRAQIIDLREKNNFDSKHILGARNLPYTQLKYNEGELRPDLPVFLYEERPSVSIRAALKLKKWGFEDVKWLDERFSEWKGKTKKTTKL</sequence>
<keyword evidence="1" id="KW-0472">Membrane</keyword>
<reference evidence="3 4" key="1">
    <citation type="journal article" date="2015" name="Genome Announc.">
        <title>Expanding the biotechnology potential of lactobacilli through comparative genomics of 213 strains and associated genera.</title>
        <authorList>
            <person name="Sun Z."/>
            <person name="Harris H.M."/>
            <person name="McCann A."/>
            <person name="Guo C."/>
            <person name="Argimon S."/>
            <person name="Zhang W."/>
            <person name="Yang X."/>
            <person name="Jeffery I.B."/>
            <person name="Cooney J.C."/>
            <person name="Kagawa T.F."/>
            <person name="Liu W."/>
            <person name="Song Y."/>
            <person name="Salvetti E."/>
            <person name="Wrobel A."/>
            <person name="Rasinkangas P."/>
            <person name="Parkhill J."/>
            <person name="Rea M.C."/>
            <person name="O'Sullivan O."/>
            <person name="Ritari J."/>
            <person name="Douillard F.P."/>
            <person name="Paul Ross R."/>
            <person name="Yang R."/>
            <person name="Briner A.E."/>
            <person name="Felis G.E."/>
            <person name="de Vos W.M."/>
            <person name="Barrangou R."/>
            <person name="Klaenhammer T.R."/>
            <person name="Caufield P.W."/>
            <person name="Cui Y."/>
            <person name="Zhang H."/>
            <person name="O'Toole P.W."/>
        </authorList>
    </citation>
    <scope>NUCLEOTIDE SEQUENCE [LARGE SCALE GENOMIC DNA]</scope>
    <source>
        <strain evidence="3 4">DSM 20183</strain>
    </source>
</reference>
<protein>
    <submittedName>
        <fullName evidence="3">Rhodanese-sulfurtransferase</fullName>
    </submittedName>
</protein>
<dbReference type="PATRIC" id="fig|1423811.3.peg.63"/>
<dbReference type="InterPro" id="IPR036873">
    <property type="entry name" value="Rhodanese-like_dom_sf"/>
</dbReference>
<dbReference type="AlphaFoldDB" id="A0A0R1J2U1"/>
<dbReference type="PANTHER" id="PTHR43031:SF18">
    <property type="entry name" value="RHODANESE-RELATED SULFURTRANSFERASES"/>
    <property type="match status" value="1"/>
</dbReference>
<evidence type="ECO:0000313" key="3">
    <source>
        <dbReference type="EMBL" id="KRK65621.1"/>
    </source>
</evidence>
<evidence type="ECO:0000313" key="4">
    <source>
        <dbReference type="Proteomes" id="UP000050929"/>
    </source>
</evidence>
<dbReference type="SMART" id="SM00450">
    <property type="entry name" value="RHOD"/>
    <property type="match status" value="1"/>
</dbReference>
<dbReference type="GO" id="GO:0016740">
    <property type="term" value="F:transferase activity"/>
    <property type="evidence" value="ECO:0007669"/>
    <property type="project" value="UniProtKB-KW"/>
</dbReference>
<feature type="domain" description="Rhodanese" evidence="2">
    <location>
        <begin position="45"/>
        <end position="133"/>
    </location>
</feature>
<dbReference type="Gene3D" id="3.40.250.10">
    <property type="entry name" value="Rhodanese-like domain"/>
    <property type="match status" value="1"/>
</dbReference>
<evidence type="ECO:0000259" key="2">
    <source>
        <dbReference type="PROSITE" id="PS50206"/>
    </source>
</evidence>